<protein>
    <recommendedName>
        <fullName evidence="1">NADP-dependent oxidoreductase domain-containing protein</fullName>
    </recommendedName>
</protein>
<dbReference type="Pfam" id="PF00248">
    <property type="entry name" value="Aldo_ket_red"/>
    <property type="match status" value="1"/>
</dbReference>
<dbReference type="OrthoDB" id="9773828at2"/>
<comment type="caution">
    <text evidence="2">The sequence shown here is derived from an EMBL/GenBank/DDBJ whole genome shotgun (WGS) entry which is preliminary data.</text>
</comment>
<dbReference type="RefSeq" id="WP_105245313.1">
    <property type="nucleotide sequence ID" value="NZ_PSZM01000001.1"/>
</dbReference>
<dbReference type="AlphaFoldDB" id="A0A2S8AG57"/>
<dbReference type="PANTHER" id="PTHR43364">
    <property type="entry name" value="NADH-SPECIFIC METHYLGLYOXAL REDUCTASE-RELATED"/>
    <property type="match status" value="1"/>
</dbReference>
<dbReference type="Proteomes" id="UP000238042">
    <property type="component" value="Unassembled WGS sequence"/>
</dbReference>
<dbReference type="EMBL" id="PSZM01000001">
    <property type="protein sequence ID" value="PQL95337.1"/>
    <property type="molecule type" value="Genomic_DNA"/>
</dbReference>
<keyword evidence="3" id="KW-1185">Reference proteome</keyword>
<dbReference type="InterPro" id="IPR036812">
    <property type="entry name" value="NAD(P)_OxRdtase_dom_sf"/>
</dbReference>
<organism evidence="2 3">
    <name type="scientific">Apibacter adventoris</name>
    <dbReference type="NCBI Taxonomy" id="1679466"/>
    <lineage>
        <taxon>Bacteria</taxon>
        <taxon>Pseudomonadati</taxon>
        <taxon>Bacteroidota</taxon>
        <taxon>Flavobacteriia</taxon>
        <taxon>Flavobacteriales</taxon>
        <taxon>Weeksellaceae</taxon>
        <taxon>Apibacter</taxon>
    </lineage>
</organism>
<feature type="domain" description="NADP-dependent oxidoreductase" evidence="1">
    <location>
        <begin position="6"/>
        <end position="276"/>
    </location>
</feature>
<evidence type="ECO:0000313" key="3">
    <source>
        <dbReference type="Proteomes" id="UP000238042"/>
    </source>
</evidence>
<dbReference type="GO" id="GO:0005829">
    <property type="term" value="C:cytosol"/>
    <property type="evidence" value="ECO:0007669"/>
    <property type="project" value="TreeGrafter"/>
</dbReference>
<accession>A0A2S8AG57</accession>
<dbReference type="InterPro" id="IPR023210">
    <property type="entry name" value="NADP_OxRdtase_dom"/>
</dbReference>
<evidence type="ECO:0000259" key="1">
    <source>
        <dbReference type="Pfam" id="PF00248"/>
    </source>
</evidence>
<reference evidence="2 3" key="1">
    <citation type="submission" date="2018-02" db="EMBL/GenBank/DDBJ databases">
        <title>Genome sequences of Apibacter spp., gut symbionts of Asian honey bees.</title>
        <authorList>
            <person name="Kwong W.K."/>
            <person name="Steele M.I."/>
            <person name="Moran N.A."/>
        </authorList>
    </citation>
    <scope>NUCLEOTIDE SEQUENCE [LARGE SCALE GENOMIC DNA]</scope>
    <source>
        <strain evidence="3">wkB301</strain>
    </source>
</reference>
<dbReference type="Gene3D" id="3.20.20.100">
    <property type="entry name" value="NADP-dependent oxidoreductase domain"/>
    <property type="match status" value="1"/>
</dbReference>
<gene>
    <name evidence="2" type="ORF">C4S77_00630</name>
</gene>
<dbReference type="PANTHER" id="PTHR43364:SF1">
    <property type="entry name" value="OXIDOREDUCTASE YDHF"/>
    <property type="match status" value="1"/>
</dbReference>
<evidence type="ECO:0000313" key="2">
    <source>
        <dbReference type="EMBL" id="PQL95337.1"/>
    </source>
</evidence>
<name>A0A2S8AG57_9FLAO</name>
<dbReference type="InterPro" id="IPR050523">
    <property type="entry name" value="AKR_Detox_Biosynth"/>
</dbReference>
<proteinExistence type="predicted"/>
<dbReference type="SUPFAM" id="SSF51430">
    <property type="entry name" value="NAD(P)-linked oxidoreductase"/>
    <property type="match status" value="1"/>
</dbReference>
<sequence>MKPDLVISTMNWGTNGKNFSIDQSADLIKECYNENLLKFDLVNISGDYSVENLFGNALQKTGINRDNIKISTKCGILYHQSGVNNKIKTYNTSKKNIITTVDNTLQNLKTNYIDVLFIQGQDYLINLEELGTTFTELKLSGKVKYFGVSNFSTFAFDALNKKIPLITNQIEFSLIKPLALFNETLLQLGYLNKKTQIYSPLGNYFSNKTNSNQKLNEALAIMAKKYDASISQILLAWTLKPPYKITPILGSTNIERIKLQSKAFNIKLSHEDWYKLLKLSTEKTF</sequence>